<dbReference type="InterPro" id="IPR035911">
    <property type="entry name" value="MurE/MurF_N"/>
</dbReference>
<dbReference type="GO" id="GO:0051301">
    <property type="term" value="P:cell division"/>
    <property type="evidence" value="ECO:0007669"/>
    <property type="project" value="UniProtKB-KW"/>
</dbReference>
<keyword evidence="6 7" id="KW-0961">Cell wall biogenesis/degradation</keyword>
<dbReference type="UniPathway" id="UPA00219"/>
<dbReference type="EMBL" id="CP060244">
    <property type="protein sequence ID" value="QNT77425.1"/>
    <property type="molecule type" value="Genomic_DNA"/>
</dbReference>
<feature type="binding site" evidence="7">
    <location>
        <position position="33"/>
    </location>
    <ligand>
        <name>UDP-N-acetyl-alpha-D-muramoyl-L-alanyl-D-glutamate</name>
        <dbReference type="ChEBI" id="CHEBI:83900"/>
    </ligand>
</feature>
<evidence type="ECO:0000256" key="6">
    <source>
        <dbReference type="ARBA" id="ARBA00023316"/>
    </source>
</evidence>
<keyword evidence="2 7" id="KW-0132">Cell division</keyword>
<keyword evidence="3 7" id="KW-0133">Cell shape</keyword>
<feature type="binding site" evidence="7">
    <location>
        <position position="185"/>
    </location>
    <ligand>
        <name>UDP-N-acetyl-alpha-D-muramoyl-L-alanyl-D-glutamate</name>
        <dbReference type="ChEBI" id="CHEBI:83900"/>
    </ligand>
</feature>
<keyword evidence="4 7" id="KW-0573">Peptidoglycan synthesis</keyword>
<dbReference type="GO" id="GO:0008765">
    <property type="term" value="F:UDP-N-acetylmuramoylalanyl-D-glutamate-2,6-diaminopimelate ligase activity"/>
    <property type="evidence" value="ECO:0007669"/>
    <property type="project" value="UniProtKB-UniRule"/>
</dbReference>
<keyword evidence="7" id="KW-0963">Cytoplasm</keyword>
<feature type="domain" description="Mur ligase N-terminal catalytic" evidence="9">
    <location>
        <begin position="26"/>
        <end position="101"/>
    </location>
</feature>
<comment type="function">
    <text evidence="7">Catalyzes the addition of meso-diaminopimelic acid to the nucleotide precursor UDP-N-acetylmuramoyl-L-alanyl-D-glutamate (UMAG) in the biosynthesis of bacterial cell-wall peptidoglycan.</text>
</comment>
<evidence type="ECO:0000259" key="10">
    <source>
        <dbReference type="Pfam" id="PF02875"/>
    </source>
</evidence>
<dbReference type="Gene3D" id="3.90.190.20">
    <property type="entry name" value="Mur ligase, C-terminal domain"/>
    <property type="match status" value="1"/>
</dbReference>
<sequence length="491" mass="52477">MDLYHLFSHVPLPLGTPHVDITDVDITGITSNSNDVQPGFLFVALKGTKQDGHTYIPKAIQAGAAAILAEEGTKLPSGAKTLLITTNHTASTLAKLAMTFYGRHIPSTIVGITGTNGKTSTATFLQQLWTQEKKHAVSLGTLGLGGLTSAPDFGPILTTPDSVTLAKILAYLGEHSITHLAMEASSHGLAQHRLDGLTFKTVGFTNLTRDHLDYHPTVEDYLNAKLSLLEHLEVGGPVIANADMETSILERITQKAHSLNLPLHTVGFKGEMIKLLNVRPLPQGQAVHLRANGQTHQFITPLVGHFQLQNMIMAAALSSAVETNTPIPIALLAHLQGVKGRMELAATLPNQAAVYVDYAHTPDALMRLLQALRPHTAGQLIVVFGAGGDRDAGKRPLMGEIAHKFANKVIVTDDNPRSEDPARIRKEILAAAPDGIEIADRKKAIEIGLSLLKSGDILVVAGKGHEEGQIISGQVYPFNDVKAIQSLIGSP</sequence>
<feature type="binding site" evidence="7">
    <location>
        <begin position="114"/>
        <end position="120"/>
    </location>
    <ligand>
        <name>ATP</name>
        <dbReference type="ChEBI" id="CHEBI:30616"/>
    </ligand>
</feature>
<evidence type="ECO:0000313" key="13">
    <source>
        <dbReference type="Proteomes" id="UP000516349"/>
    </source>
</evidence>
<protein>
    <recommendedName>
        <fullName evidence="7">UDP-N-acetylmuramoyl-L-alanyl-D-glutamate--2,6-diaminopimelate ligase</fullName>
        <ecNumber evidence="7">6.3.2.13</ecNumber>
    </recommendedName>
    <alternativeName>
        <fullName evidence="7">Meso-A2pm-adding enzyme</fullName>
    </alternativeName>
    <alternativeName>
        <fullName evidence="7">Meso-diaminopimelate-adding enzyme</fullName>
    </alternativeName>
    <alternativeName>
        <fullName evidence="7">UDP-MurNAc-L-Ala-D-Glu:meso-diaminopimelate ligase</fullName>
    </alternativeName>
    <alternativeName>
        <fullName evidence="7">UDP-MurNAc-tripeptide synthetase</fullName>
    </alternativeName>
    <alternativeName>
        <fullName evidence="7">UDP-N-acetylmuramyl-tripeptide synthetase</fullName>
    </alternativeName>
</protein>
<evidence type="ECO:0000256" key="2">
    <source>
        <dbReference type="ARBA" id="ARBA00022618"/>
    </source>
</evidence>
<evidence type="ECO:0000256" key="5">
    <source>
        <dbReference type="ARBA" id="ARBA00023306"/>
    </source>
</evidence>
<keyword evidence="7 12" id="KW-0436">Ligase</keyword>
<evidence type="ECO:0000259" key="11">
    <source>
        <dbReference type="Pfam" id="PF08245"/>
    </source>
</evidence>
<feature type="binding site" evidence="7">
    <location>
        <position position="193"/>
    </location>
    <ligand>
        <name>UDP-N-acetyl-alpha-D-muramoyl-L-alanyl-D-glutamate</name>
        <dbReference type="ChEBI" id="CHEBI:83900"/>
    </ligand>
</feature>
<comment type="cofactor">
    <cofactor evidence="7">
        <name>Mg(2+)</name>
        <dbReference type="ChEBI" id="CHEBI:18420"/>
    </cofactor>
</comment>
<keyword evidence="7" id="KW-0547">Nucleotide-binding</keyword>
<dbReference type="PANTHER" id="PTHR23135:SF4">
    <property type="entry name" value="UDP-N-ACETYLMURAMOYL-L-ALANYL-D-GLUTAMATE--2,6-DIAMINOPIMELATE LIGASE MURE HOMOLOG, CHLOROPLASTIC"/>
    <property type="match status" value="1"/>
</dbReference>
<feature type="binding site" evidence="7">
    <location>
        <position position="191"/>
    </location>
    <ligand>
        <name>UDP-N-acetyl-alpha-D-muramoyl-L-alanyl-D-glutamate</name>
        <dbReference type="ChEBI" id="CHEBI:83900"/>
    </ligand>
</feature>
<dbReference type="NCBIfam" id="NF001124">
    <property type="entry name" value="PRK00139.1-2"/>
    <property type="match status" value="1"/>
</dbReference>
<keyword evidence="7" id="KW-0067">ATP-binding</keyword>
<proteinExistence type="inferred from homology"/>
<dbReference type="GO" id="GO:0009252">
    <property type="term" value="P:peptidoglycan biosynthetic process"/>
    <property type="evidence" value="ECO:0007669"/>
    <property type="project" value="UniProtKB-UniRule"/>
</dbReference>
<dbReference type="PANTHER" id="PTHR23135">
    <property type="entry name" value="MUR LIGASE FAMILY MEMBER"/>
    <property type="match status" value="1"/>
</dbReference>
<dbReference type="SUPFAM" id="SSF53623">
    <property type="entry name" value="MurD-like peptide ligases, catalytic domain"/>
    <property type="match status" value="1"/>
</dbReference>
<dbReference type="GO" id="GO:0000287">
    <property type="term" value="F:magnesium ion binding"/>
    <property type="evidence" value="ECO:0007669"/>
    <property type="project" value="UniProtKB-UniRule"/>
</dbReference>
<accession>A0A7H1NNR5</accession>
<dbReference type="HAMAP" id="MF_00208">
    <property type="entry name" value="MurE"/>
    <property type="match status" value="1"/>
</dbReference>
<reference evidence="12 13" key="1">
    <citation type="submission" date="2020-08" db="EMBL/GenBank/DDBJ databases">
        <title>Complete genome sequence of Entomobacter blattae G55GP.</title>
        <authorList>
            <person name="Poehlein A."/>
            <person name="Guzman J."/>
            <person name="Daniel R."/>
            <person name="Vilcinskas A."/>
        </authorList>
    </citation>
    <scope>NUCLEOTIDE SEQUENCE [LARGE SCALE GENOMIC DNA]</scope>
    <source>
        <strain evidence="12 13">G55GP</strain>
    </source>
</reference>
<evidence type="ECO:0000256" key="3">
    <source>
        <dbReference type="ARBA" id="ARBA00022960"/>
    </source>
</evidence>
<dbReference type="RefSeq" id="WP_203413909.1">
    <property type="nucleotide sequence ID" value="NZ_CP060244.1"/>
</dbReference>
<keyword evidence="5 7" id="KW-0131">Cell cycle</keyword>
<comment type="catalytic activity">
    <reaction evidence="7">
        <text>UDP-N-acetyl-alpha-D-muramoyl-L-alanyl-D-glutamate + meso-2,6-diaminopimelate + ATP = UDP-N-acetyl-alpha-D-muramoyl-L-alanyl-gamma-D-glutamyl-meso-2,6-diaminopimelate + ADP + phosphate + H(+)</text>
        <dbReference type="Rhea" id="RHEA:23676"/>
        <dbReference type="ChEBI" id="CHEBI:15378"/>
        <dbReference type="ChEBI" id="CHEBI:30616"/>
        <dbReference type="ChEBI" id="CHEBI:43474"/>
        <dbReference type="ChEBI" id="CHEBI:57791"/>
        <dbReference type="ChEBI" id="CHEBI:83900"/>
        <dbReference type="ChEBI" id="CHEBI:83905"/>
        <dbReference type="ChEBI" id="CHEBI:456216"/>
        <dbReference type="EC" id="6.3.2.13"/>
    </reaction>
</comment>
<dbReference type="Pfam" id="PF01225">
    <property type="entry name" value="Mur_ligase"/>
    <property type="match status" value="1"/>
</dbReference>
<dbReference type="InterPro" id="IPR005761">
    <property type="entry name" value="UDP-N-AcMur-Glu-dNH2Pim_ligase"/>
</dbReference>
<comment type="caution">
    <text evidence="7">Lacks conserved residue(s) required for the propagation of feature annotation.</text>
</comment>
<dbReference type="KEGG" id="ebla:JGUZn3_01600"/>
<dbReference type="GO" id="GO:0005737">
    <property type="term" value="C:cytoplasm"/>
    <property type="evidence" value="ECO:0007669"/>
    <property type="project" value="UniProtKB-SubCell"/>
</dbReference>
<dbReference type="Proteomes" id="UP000516349">
    <property type="component" value="Chromosome"/>
</dbReference>
<feature type="binding site" evidence="7">
    <location>
        <position position="466"/>
    </location>
    <ligand>
        <name>meso-2,6-diaminopimelate</name>
        <dbReference type="ChEBI" id="CHEBI:57791"/>
    </ligand>
</feature>
<evidence type="ECO:0000256" key="4">
    <source>
        <dbReference type="ARBA" id="ARBA00022984"/>
    </source>
</evidence>
<comment type="PTM">
    <text evidence="7">Carboxylation is probably crucial for Mg(2+) binding and, consequently, for the gamma-phosphate positioning of ATP.</text>
</comment>
<comment type="pathway">
    <text evidence="7 8">Cell wall biogenesis; peptidoglycan biosynthesis.</text>
</comment>
<keyword evidence="13" id="KW-1185">Reference proteome</keyword>
<dbReference type="InterPro" id="IPR013221">
    <property type="entry name" value="Mur_ligase_cen"/>
</dbReference>
<dbReference type="InterPro" id="IPR036565">
    <property type="entry name" value="Mur-like_cat_sf"/>
</dbReference>
<gene>
    <name evidence="7 12" type="primary">murE</name>
    <name evidence="12" type="ORF">JGUZn3_01600</name>
</gene>
<dbReference type="GO" id="GO:0071555">
    <property type="term" value="P:cell wall organization"/>
    <property type="evidence" value="ECO:0007669"/>
    <property type="project" value="UniProtKB-KW"/>
</dbReference>
<dbReference type="EC" id="6.3.2.13" evidence="7"/>
<keyword evidence="7" id="KW-0460">Magnesium</keyword>
<evidence type="ECO:0000259" key="9">
    <source>
        <dbReference type="Pfam" id="PF01225"/>
    </source>
</evidence>
<dbReference type="NCBIfam" id="TIGR01085">
    <property type="entry name" value="murE"/>
    <property type="match status" value="1"/>
</dbReference>
<evidence type="ECO:0000256" key="7">
    <source>
        <dbReference type="HAMAP-Rule" id="MF_00208"/>
    </source>
</evidence>
<dbReference type="SUPFAM" id="SSF63418">
    <property type="entry name" value="MurE/MurF N-terminal domain"/>
    <property type="match status" value="1"/>
</dbReference>
<comment type="subcellular location">
    <subcellularLocation>
        <location evidence="7 8">Cytoplasm</location>
    </subcellularLocation>
</comment>
<dbReference type="InterPro" id="IPR000713">
    <property type="entry name" value="Mur_ligase_N"/>
</dbReference>
<evidence type="ECO:0000256" key="8">
    <source>
        <dbReference type="RuleBase" id="RU004135"/>
    </source>
</evidence>
<evidence type="ECO:0000256" key="1">
    <source>
        <dbReference type="ARBA" id="ARBA00005898"/>
    </source>
</evidence>
<feature type="domain" description="Mur ligase C-terminal" evidence="10">
    <location>
        <begin position="340"/>
        <end position="464"/>
    </location>
</feature>
<dbReference type="GO" id="GO:0005524">
    <property type="term" value="F:ATP binding"/>
    <property type="evidence" value="ECO:0007669"/>
    <property type="project" value="UniProtKB-UniRule"/>
</dbReference>
<dbReference type="AlphaFoldDB" id="A0A7H1NNR5"/>
<dbReference type="GO" id="GO:0008360">
    <property type="term" value="P:regulation of cell shape"/>
    <property type="evidence" value="ECO:0007669"/>
    <property type="project" value="UniProtKB-KW"/>
</dbReference>
<evidence type="ECO:0000313" key="12">
    <source>
        <dbReference type="EMBL" id="QNT77425.1"/>
    </source>
</evidence>
<dbReference type="InterPro" id="IPR004101">
    <property type="entry name" value="Mur_ligase_C"/>
</dbReference>
<feature type="binding site" evidence="7">
    <location>
        <position position="390"/>
    </location>
    <ligand>
        <name>meso-2,6-diaminopimelate</name>
        <dbReference type="ChEBI" id="CHEBI:57791"/>
    </ligand>
</feature>
<dbReference type="Pfam" id="PF02875">
    <property type="entry name" value="Mur_ligase_C"/>
    <property type="match status" value="1"/>
</dbReference>
<feature type="binding site" evidence="7">
    <location>
        <begin position="414"/>
        <end position="417"/>
    </location>
    <ligand>
        <name>meso-2,6-diaminopimelate</name>
        <dbReference type="ChEBI" id="CHEBI:57791"/>
    </ligand>
</feature>
<dbReference type="InterPro" id="IPR036615">
    <property type="entry name" value="Mur_ligase_C_dom_sf"/>
</dbReference>
<comment type="similarity">
    <text evidence="1 7">Belongs to the MurCDEF family. MurE subfamily.</text>
</comment>
<feature type="domain" description="Mur ligase central" evidence="11">
    <location>
        <begin position="112"/>
        <end position="317"/>
    </location>
</feature>
<feature type="modified residue" description="N6-carboxylysine" evidence="7">
    <location>
        <position position="225"/>
    </location>
</feature>
<dbReference type="Gene3D" id="3.40.1190.10">
    <property type="entry name" value="Mur-like, catalytic domain"/>
    <property type="match status" value="1"/>
</dbReference>
<organism evidence="12 13">
    <name type="scientific">Entomobacter blattae</name>
    <dbReference type="NCBI Taxonomy" id="2762277"/>
    <lineage>
        <taxon>Bacteria</taxon>
        <taxon>Pseudomonadati</taxon>
        <taxon>Pseudomonadota</taxon>
        <taxon>Alphaproteobacteria</taxon>
        <taxon>Acetobacterales</taxon>
        <taxon>Acetobacteraceae</taxon>
        <taxon>Entomobacter</taxon>
    </lineage>
</organism>
<dbReference type="SUPFAM" id="SSF53244">
    <property type="entry name" value="MurD-like peptide ligases, peptide-binding domain"/>
    <property type="match status" value="1"/>
</dbReference>
<feature type="binding site" evidence="7">
    <location>
        <begin position="158"/>
        <end position="159"/>
    </location>
    <ligand>
        <name>UDP-N-acetyl-alpha-D-muramoyl-L-alanyl-D-glutamate</name>
        <dbReference type="ChEBI" id="CHEBI:83900"/>
    </ligand>
</feature>
<feature type="short sequence motif" description="Meso-diaminopimelate recognition motif" evidence="7">
    <location>
        <begin position="414"/>
        <end position="417"/>
    </location>
</feature>
<dbReference type="Gene3D" id="3.40.1390.10">
    <property type="entry name" value="MurE/MurF, N-terminal domain"/>
    <property type="match status" value="1"/>
</dbReference>
<dbReference type="Pfam" id="PF08245">
    <property type="entry name" value="Mur_ligase_M"/>
    <property type="match status" value="1"/>
</dbReference>
<feature type="binding site" evidence="7">
    <location>
        <position position="462"/>
    </location>
    <ligand>
        <name>meso-2,6-diaminopimelate</name>
        <dbReference type="ChEBI" id="CHEBI:57791"/>
    </ligand>
</feature>
<dbReference type="NCBIfam" id="NF001126">
    <property type="entry name" value="PRK00139.1-4"/>
    <property type="match status" value="1"/>
</dbReference>
<name>A0A7H1NNR5_9PROT</name>